<gene>
    <name evidence="1" type="ORF">NDU88_002235</name>
</gene>
<reference evidence="1" key="1">
    <citation type="journal article" date="2022" name="bioRxiv">
        <title>Sequencing and chromosome-scale assembly of the giantPleurodeles waltlgenome.</title>
        <authorList>
            <person name="Brown T."/>
            <person name="Elewa A."/>
            <person name="Iarovenko S."/>
            <person name="Subramanian E."/>
            <person name="Araus A.J."/>
            <person name="Petzold A."/>
            <person name="Susuki M."/>
            <person name="Suzuki K.-i.T."/>
            <person name="Hayashi T."/>
            <person name="Toyoda A."/>
            <person name="Oliveira C."/>
            <person name="Osipova E."/>
            <person name="Leigh N.D."/>
            <person name="Simon A."/>
            <person name="Yun M.H."/>
        </authorList>
    </citation>
    <scope>NUCLEOTIDE SEQUENCE</scope>
    <source>
        <strain evidence="1">20211129_DDA</strain>
        <tissue evidence="1">Liver</tissue>
    </source>
</reference>
<organism evidence="1 2">
    <name type="scientific">Pleurodeles waltl</name>
    <name type="common">Iberian ribbed newt</name>
    <dbReference type="NCBI Taxonomy" id="8319"/>
    <lineage>
        <taxon>Eukaryota</taxon>
        <taxon>Metazoa</taxon>
        <taxon>Chordata</taxon>
        <taxon>Craniata</taxon>
        <taxon>Vertebrata</taxon>
        <taxon>Euteleostomi</taxon>
        <taxon>Amphibia</taxon>
        <taxon>Batrachia</taxon>
        <taxon>Caudata</taxon>
        <taxon>Salamandroidea</taxon>
        <taxon>Salamandridae</taxon>
        <taxon>Pleurodelinae</taxon>
        <taxon>Pleurodeles</taxon>
    </lineage>
</organism>
<dbReference type="AlphaFoldDB" id="A0AAV7V9Z6"/>
<dbReference type="Proteomes" id="UP001066276">
    <property type="component" value="Chromosome 2_1"/>
</dbReference>
<evidence type="ECO:0000313" key="1">
    <source>
        <dbReference type="EMBL" id="KAJ1198394.1"/>
    </source>
</evidence>
<protein>
    <recommendedName>
        <fullName evidence="3">Reverse transcriptase Ty1/copia-type domain-containing protein</fullName>
    </recommendedName>
</protein>
<comment type="caution">
    <text evidence="1">The sequence shown here is derived from an EMBL/GenBank/DDBJ whole genome shotgun (WGS) entry which is preliminary data.</text>
</comment>
<keyword evidence="2" id="KW-1185">Reference proteome</keyword>
<accession>A0AAV7V9Z6</accession>
<proteinExistence type="predicted"/>
<dbReference type="EMBL" id="JANPWB010000003">
    <property type="protein sequence ID" value="KAJ1198394.1"/>
    <property type="molecule type" value="Genomic_DNA"/>
</dbReference>
<name>A0AAV7V9Z6_PLEWA</name>
<evidence type="ECO:0008006" key="3">
    <source>
        <dbReference type="Google" id="ProtNLM"/>
    </source>
</evidence>
<sequence>MDRWEVAVDGYTHIISLYVDDALVYVARPEFSVTELLETLTAFRVVSGLQANHQNLLLFPLANLVGMGAGTHPATELCWECDHFRYLGIQVAHNDEAYYSLNMGRVLDRLETLICF</sequence>
<evidence type="ECO:0000313" key="2">
    <source>
        <dbReference type="Proteomes" id="UP001066276"/>
    </source>
</evidence>